<organism evidence="1 2">
    <name type="scientific">Fusarium decemcellulare</name>
    <dbReference type="NCBI Taxonomy" id="57161"/>
    <lineage>
        <taxon>Eukaryota</taxon>
        <taxon>Fungi</taxon>
        <taxon>Dikarya</taxon>
        <taxon>Ascomycota</taxon>
        <taxon>Pezizomycotina</taxon>
        <taxon>Sordariomycetes</taxon>
        <taxon>Hypocreomycetidae</taxon>
        <taxon>Hypocreales</taxon>
        <taxon>Nectriaceae</taxon>
        <taxon>Fusarium</taxon>
        <taxon>Fusarium decemcellulare species complex</taxon>
    </lineage>
</organism>
<comment type="caution">
    <text evidence="1">The sequence shown here is derived from an EMBL/GenBank/DDBJ whole genome shotgun (WGS) entry which is preliminary data.</text>
</comment>
<proteinExistence type="predicted"/>
<dbReference type="Proteomes" id="UP001148629">
    <property type="component" value="Unassembled WGS sequence"/>
</dbReference>
<dbReference type="EMBL" id="JANRMS010000116">
    <property type="protein sequence ID" value="KAJ3546363.1"/>
    <property type="molecule type" value="Genomic_DNA"/>
</dbReference>
<protein>
    <submittedName>
        <fullName evidence="1">Uncharacterized protein</fullName>
    </submittedName>
</protein>
<accession>A0ACC1SU28</accession>
<reference evidence="1" key="1">
    <citation type="submission" date="2022-08" db="EMBL/GenBank/DDBJ databases">
        <title>Genome Sequence of Fusarium decemcellulare.</title>
        <authorList>
            <person name="Buettner E."/>
        </authorList>
    </citation>
    <scope>NUCLEOTIDE SEQUENCE</scope>
    <source>
        <strain evidence="1">Babe19</strain>
    </source>
</reference>
<name>A0ACC1SU28_9HYPO</name>
<evidence type="ECO:0000313" key="2">
    <source>
        <dbReference type="Proteomes" id="UP001148629"/>
    </source>
</evidence>
<keyword evidence="2" id="KW-1185">Reference proteome</keyword>
<sequence length="350" mass="38324">MSTPPAKTSVAPCLEVGDEALVRLKPSADENYQDSVVLVWWDAANQIGGFHRLGHEVSKEKGNFATLWTNIVTPTGIFKRTQSIPLREQDNLPGGGFGCGDDTCTVEYKDGQHIWTINEPDQGLTARLVHKDTGPHDTDIPGVLTGTLTHAGKTYQIRNGLSIRDHGWGVRIWGAALLSHRWIVGTAGSDFSIIIVAWHSADDQYAKFGWVVRNKVVTAAKAIDIATYVEDDSPTNRGGKTEVELVTGEKYVINWEPVAKAFLAHHRGVSNLDRLCSFKAVGDGKEFNGFGDYENTANISAGTRKPSLMISSVNQDGFTPLTNILCHIKLVSARNRVSNHIVMELDSSYL</sequence>
<evidence type="ECO:0000313" key="1">
    <source>
        <dbReference type="EMBL" id="KAJ3546363.1"/>
    </source>
</evidence>
<gene>
    <name evidence="1" type="ORF">NM208_g2043</name>
</gene>